<dbReference type="AlphaFoldDB" id="A0A4R5KBY1"/>
<dbReference type="InterPro" id="IPR013529">
    <property type="entry name" value="Glyco_hydro_42_N"/>
</dbReference>
<evidence type="ECO:0000259" key="9">
    <source>
        <dbReference type="Pfam" id="PF08532"/>
    </source>
</evidence>
<dbReference type="Proteomes" id="UP000295636">
    <property type="component" value="Unassembled WGS sequence"/>
</dbReference>
<comment type="similarity">
    <text evidence="2">Belongs to the glycosyl hydrolase 42 family.</text>
</comment>
<proteinExistence type="inferred from homology"/>
<dbReference type="RefSeq" id="WP_133234798.1">
    <property type="nucleotide sequence ID" value="NZ_SMRT01000019.1"/>
</dbReference>
<keyword evidence="4" id="KW-0479">Metal-binding</keyword>
<accession>A0A4R5KBY1</accession>
<dbReference type="GO" id="GO:0046872">
    <property type="term" value="F:metal ion binding"/>
    <property type="evidence" value="ECO:0007669"/>
    <property type="project" value="UniProtKB-KW"/>
</dbReference>
<dbReference type="PANTHER" id="PTHR36447:SF2">
    <property type="entry name" value="BETA-GALACTOSIDASE YESZ"/>
    <property type="match status" value="1"/>
</dbReference>
<protein>
    <recommendedName>
        <fullName evidence="3">beta-galactosidase</fullName>
        <ecNumber evidence="3">3.2.1.23</ecNumber>
    </recommendedName>
</protein>
<dbReference type="InterPro" id="IPR017853">
    <property type="entry name" value="GH"/>
</dbReference>
<dbReference type="SUPFAM" id="SSF52317">
    <property type="entry name" value="Class I glutamine amidotransferase-like"/>
    <property type="match status" value="1"/>
</dbReference>
<dbReference type="SUPFAM" id="SSF51445">
    <property type="entry name" value="(Trans)glycosidases"/>
    <property type="match status" value="1"/>
</dbReference>
<dbReference type="GO" id="GO:0009341">
    <property type="term" value="C:beta-galactosidase complex"/>
    <property type="evidence" value="ECO:0007669"/>
    <property type="project" value="InterPro"/>
</dbReference>
<evidence type="ECO:0000313" key="11">
    <source>
        <dbReference type="Proteomes" id="UP000295636"/>
    </source>
</evidence>
<dbReference type="CDD" id="cd03143">
    <property type="entry name" value="A4_beta-galactosidase_middle_domain"/>
    <property type="match status" value="1"/>
</dbReference>
<dbReference type="PANTHER" id="PTHR36447">
    <property type="entry name" value="BETA-GALACTOSIDASE GANA"/>
    <property type="match status" value="1"/>
</dbReference>
<comment type="caution">
    <text evidence="10">The sequence shown here is derived from an EMBL/GenBank/DDBJ whole genome shotgun (WGS) entry which is preliminary data.</text>
</comment>
<keyword evidence="7" id="KW-0326">Glycosidase</keyword>
<evidence type="ECO:0000256" key="5">
    <source>
        <dbReference type="ARBA" id="ARBA00022801"/>
    </source>
</evidence>
<dbReference type="InterPro" id="IPR013738">
    <property type="entry name" value="Beta_galactosidase_Trimer"/>
</dbReference>
<evidence type="ECO:0000256" key="4">
    <source>
        <dbReference type="ARBA" id="ARBA00022723"/>
    </source>
</evidence>
<sequence>MSGQSKLQVAYGAVYFRKSNPPEQDWERDYAQAAKDGMNIFRHWFMWGNIEVAPGVYDWEEYDRHMDLAAQYGIRTIIAEMMTFIPQWMYRTHSHLLQVQADGSRVQSGMNASSATGGSAGGSGSSGGALCLDFAEAKDLAGRFLRELVNRYKDHPGMYGYDVWNECNYSANIGYATATQAEFRKWLELKYGSLKKLNKAWNRYTYADWEDVQAPVQIAQFPECMDWLQFKKENFHNHMQWRIDLIRSLDTNNLITAHGIVATLETMASGGSDDWLAASKVESYGMTWVTARKGSEPWKQAQAIDLLRASSREKPFWHAEMQGGPLWLQPQVIGRAKEDGRVATPEDIRLWNMTSLAGGARGILYLRWRSLLDGPLFGAFGLYDTNGLPNPRSEMASSIARWSNAPEQAGLMSGQPIRGDIGIIVVPETQVFNHTIAQAGEGKFYTKCMWGAYRGFFDNHIQADWVHIEHIDEYGTLYLPYPIMLTADQAEQLADWVKGGGTLISEGCPAYFGDRGTVGVVQPNFGLDQVFGTVQHEVEFMPDIAHTLTFDWGGERIGGGLFRQSYKPTTGNVTGTYPDGNTAVVEHTYGEGKTLLIGTFPSEAYYRTQDEGTRRFFRSLLDWAGIRPQVLVDSEHLRVRLQSGDGGNYAWILNPHYEPVSSVIEISDEFAPAALGEVLWGEYSGSMEEGRFEITVPAKDVVILKL</sequence>
<organism evidence="10 11">
    <name type="scientific">Paenibacillus piri</name>
    <dbReference type="NCBI Taxonomy" id="2547395"/>
    <lineage>
        <taxon>Bacteria</taxon>
        <taxon>Bacillati</taxon>
        <taxon>Bacillota</taxon>
        <taxon>Bacilli</taxon>
        <taxon>Bacillales</taxon>
        <taxon>Paenibacillaceae</taxon>
        <taxon>Paenibacillus</taxon>
    </lineage>
</organism>
<gene>
    <name evidence="10" type="ORF">E1757_28925</name>
</gene>
<evidence type="ECO:0000256" key="1">
    <source>
        <dbReference type="ARBA" id="ARBA00001412"/>
    </source>
</evidence>
<dbReference type="InterPro" id="IPR003476">
    <property type="entry name" value="Glyco_hydro_42"/>
</dbReference>
<feature type="domain" description="Glycoside hydrolase family 42 N-terminal" evidence="8">
    <location>
        <begin position="22"/>
        <end position="370"/>
    </location>
</feature>
<dbReference type="EMBL" id="SMRT01000019">
    <property type="protein sequence ID" value="TDF92749.1"/>
    <property type="molecule type" value="Genomic_DNA"/>
</dbReference>
<comment type="catalytic activity">
    <reaction evidence="1">
        <text>Hydrolysis of terminal non-reducing beta-D-galactose residues in beta-D-galactosides.</text>
        <dbReference type="EC" id="3.2.1.23"/>
    </reaction>
</comment>
<evidence type="ECO:0000256" key="2">
    <source>
        <dbReference type="ARBA" id="ARBA00005940"/>
    </source>
</evidence>
<dbReference type="EC" id="3.2.1.23" evidence="3"/>
<dbReference type="Pfam" id="PF02449">
    <property type="entry name" value="Glyco_hydro_42"/>
    <property type="match status" value="1"/>
</dbReference>
<dbReference type="Pfam" id="PF08532">
    <property type="entry name" value="Glyco_hydro_42M"/>
    <property type="match status" value="1"/>
</dbReference>
<evidence type="ECO:0000259" key="8">
    <source>
        <dbReference type="Pfam" id="PF02449"/>
    </source>
</evidence>
<dbReference type="Gene3D" id="3.20.20.80">
    <property type="entry name" value="Glycosidases"/>
    <property type="match status" value="1"/>
</dbReference>
<dbReference type="GO" id="GO:0004565">
    <property type="term" value="F:beta-galactosidase activity"/>
    <property type="evidence" value="ECO:0007669"/>
    <property type="project" value="UniProtKB-EC"/>
</dbReference>
<keyword evidence="6" id="KW-0862">Zinc</keyword>
<evidence type="ECO:0000256" key="3">
    <source>
        <dbReference type="ARBA" id="ARBA00012756"/>
    </source>
</evidence>
<evidence type="ECO:0000256" key="7">
    <source>
        <dbReference type="ARBA" id="ARBA00023295"/>
    </source>
</evidence>
<dbReference type="GO" id="GO:0005975">
    <property type="term" value="P:carbohydrate metabolic process"/>
    <property type="evidence" value="ECO:0007669"/>
    <property type="project" value="InterPro"/>
</dbReference>
<dbReference type="InterPro" id="IPR029062">
    <property type="entry name" value="Class_I_gatase-like"/>
</dbReference>
<feature type="domain" description="Beta-galactosidase trimerisation" evidence="9">
    <location>
        <begin position="450"/>
        <end position="626"/>
    </location>
</feature>
<keyword evidence="5" id="KW-0378">Hydrolase</keyword>
<dbReference type="Gene3D" id="3.40.50.880">
    <property type="match status" value="1"/>
</dbReference>
<evidence type="ECO:0000256" key="6">
    <source>
        <dbReference type="ARBA" id="ARBA00022833"/>
    </source>
</evidence>
<evidence type="ECO:0000313" key="10">
    <source>
        <dbReference type="EMBL" id="TDF92749.1"/>
    </source>
</evidence>
<reference evidence="10 11" key="1">
    <citation type="submission" date="2019-03" db="EMBL/GenBank/DDBJ databases">
        <title>This is whole genome sequence of Paenibacillus sp MS74 strain.</title>
        <authorList>
            <person name="Trinh H.N."/>
        </authorList>
    </citation>
    <scope>NUCLEOTIDE SEQUENCE [LARGE SCALE GENOMIC DNA]</scope>
    <source>
        <strain evidence="10 11">MS74</strain>
    </source>
</reference>
<keyword evidence="11" id="KW-1185">Reference proteome</keyword>
<name>A0A4R5KBY1_9BACL</name>
<dbReference type="OrthoDB" id="9800974at2"/>